<evidence type="ECO:0000256" key="2">
    <source>
        <dbReference type="ARBA" id="ARBA00023002"/>
    </source>
</evidence>
<dbReference type="Pfam" id="PF00881">
    <property type="entry name" value="Nitroreductase"/>
    <property type="match status" value="2"/>
</dbReference>
<dbReference type="EMBL" id="CP110615">
    <property type="protein sequence ID" value="UZJ24493.1"/>
    <property type="molecule type" value="Genomic_DNA"/>
</dbReference>
<evidence type="ECO:0000259" key="3">
    <source>
        <dbReference type="Pfam" id="PF00881"/>
    </source>
</evidence>
<reference evidence="4" key="1">
    <citation type="submission" date="2022-10" db="EMBL/GenBank/DDBJ databases">
        <title>Rhodococcus sp.75.</title>
        <authorList>
            <person name="Sun M."/>
        </authorList>
    </citation>
    <scope>NUCLEOTIDE SEQUENCE</scope>
    <source>
        <strain evidence="4">75</strain>
    </source>
</reference>
<dbReference type="PANTHER" id="PTHR43673">
    <property type="entry name" value="NAD(P)H NITROREDUCTASE YDGI-RELATED"/>
    <property type="match status" value="1"/>
</dbReference>
<organism evidence="4 5">
    <name type="scientific">Rhodococcus antarcticus</name>
    <dbReference type="NCBI Taxonomy" id="2987751"/>
    <lineage>
        <taxon>Bacteria</taxon>
        <taxon>Bacillati</taxon>
        <taxon>Actinomycetota</taxon>
        <taxon>Actinomycetes</taxon>
        <taxon>Mycobacteriales</taxon>
        <taxon>Nocardiaceae</taxon>
        <taxon>Rhodococcus</taxon>
    </lineage>
</organism>
<dbReference type="InterPro" id="IPR000415">
    <property type="entry name" value="Nitroreductase-like"/>
</dbReference>
<evidence type="ECO:0000313" key="4">
    <source>
        <dbReference type="EMBL" id="UZJ24493.1"/>
    </source>
</evidence>
<keyword evidence="2" id="KW-0560">Oxidoreductase</keyword>
<evidence type="ECO:0000256" key="1">
    <source>
        <dbReference type="ARBA" id="ARBA00007118"/>
    </source>
</evidence>
<dbReference type="PANTHER" id="PTHR43673:SF10">
    <property type="entry name" value="NADH DEHYDROGENASE_NAD(P)H NITROREDUCTASE XCC3605-RELATED"/>
    <property type="match status" value="1"/>
</dbReference>
<dbReference type="Gene3D" id="3.40.109.10">
    <property type="entry name" value="NADH Oxidase"/>
    <property type="match status" value="1"/>
</dbReference>
<dbReference type="CDD" id="cd02138">
    <property type="entry name" value="TdsD-like"/>
    <property type="match status" value="1"/>
</dbReference>
<keyword evidence="5" id="KW-1185">Reference proteome</keyword>
<comment type="similarity">
    <text evidence="1">Belongs to the nitroreductase family.</text>
</comment>
<sequence length="201" mass="21156">MTTPDPTRLADTAVPVHPLVAARWSPRALDPTATLDDTTLTALLEAARWASSWGGSQPARFIVGRRGDETFDGLVSTLSRGNRSWAPRASALVLGVTRVRDGEKVLTHSAFDLGQAVAQLTLQAVSEGLVTHPMAGFDAEAARARFGVPEDFAPLVLVAVGSLADPSTVEPELAAKEQKPRARRALAEVAFAGTWGAPVLG</sequence>
<feature type="domain" description="Nitroreductase" evidence="3">
    <location>
        <begin position="88"/>
        <end position="161"/>
    </location>
</feature>
<dbReference type="Proteomes" id="UP001164965">
    <property type="component" value="Chromosome"/>
</dbReference>
<dbReference type="InterPro" id="IPR029479">
    <property type="entry name" value="Nitroreductase"/>
</dbReference>
<accession>A0ABY6NZV0</accession>
<feature type="domain" description="Nitroreductase" evidence="3">
    <location>
        <begin position="21"/>
        <end position="67"/>
    </location>
</feature>
<gene>
    <name evidence="4" type="ORF">RHODO2019_15360</name>
</gene>
<name>A0ABY6NZV0_9NOCA</name>
<evidence type="ECO:0000313" key="5">
    <source>
        <dbReference type="Proteomes" id="UP001164965"/>
    </source>
</evidence>
<dbReference type="RefSeq" id="WP_265382600.1">
    <property type="nucleotide sequence ID" value="NZ_CP110615.1"/>
</dbReference>
<proteinExistence type="inferred from homology"/>
<protein>
    <submittedName>
        <fullName evidence="4">Nitroreductase family protein</fullName>
    </submittedName>
</protein>
<dbReference type="SUPFAM" id="SSF55469">
    <property type="entry name" value="FMN-dependent nitroreductase-like"/>
    <property type="match status" value="1"/>
</dbReference>